<dbReference type="Gene3D" id="2.40.50.1020">
    <property type="entry name" value="LytTr DNA-binding domain"/>
    <property type="match status" value="1"/>
</dbReference>
<gene>
    <name evidence="3" type="ORF">B7P33_11845</name>
</gene>
<feature type="transmembrane region" description="Helical" evidence="1">
    <location>
        <begin position="88"/>
        <end position="110"/>
    </location>
</feature>
<evidence type="ECO:0000313" key="3">
    <source>
        <dbReference type="EMBL" id="PCE63939.1"/>
    </source>
</evidence>
<dbReference type="SMART" id="SM00850">
    <property type="entry name" value="LytTR"/>
    <property type="match status" value="1"/>
</dbReference>
<keyword evidence="4" id="KW-1185">Reference proteome</keyword>
<reference evidence="3 4" key="1">
    <citation type="submission" date="2017-04" db="EMBL/GenBank/DDBJ databases">
        <title>A new member of the family Flavobacteriaceae isolated from ascidians.</title>
        <authorList>
            <person name="Chen L."/>
        </authorList>
    </citation>
    <scope>NUCLEOTIDE SEQUENCE [LARGE SCALE GENOMIC DNA]</scope>
    <source>
        <strain evidence="3 4">HQA918</strain>
    </source>
</reference>
<keyword evidence="1" id="KW-0472">Membrane</keyword>
<dbReference type="InterPro" id="IPR046947">
    <property type="entry name" value="LytR-like"/>
</dbReference>
<name>A0A2A4G4P9_9FLAO</name>
<dbReference type="PANTHER" id="PTHR37299:SF1">
    <property type="entry name" value="STAGE 0 SPORULATION PROTEIN A HOMOLOG"/>
    <property type="match status" value="1"/>
</dbReference>
<keyword evidence="1" id="KW-0812">Transmembrane</keyword>
<feature type="transmembrane region" description="Helical" evidence="1">
    <location>
        <begin position="130"/>
        <end position="147"/>
    </location>
</feature>
<dbReference type="GO" id="GO:0000156">
    <property type="term" value="F:phosphorelay response regulator activity"/>
    <property type="evidence" value="ECO:0007669"/>
    <property type="project" value="InterPro"/>
</dbReference>
<proteinExistence type="predicted"/>
<dbReference type="Pfam" id="PF04397">
    <property type="entry name" value="LytTR"/>
    <property type="match status" value="1"/>
</dbReference>
<dbReference type="EMBL" id="NBWU01000004">
    <property type="protein sequence ID" value="PCE63939.1"/>
    <property type="molecule type" value="Genomic_DNA"/>
</dbReference>
<dbReference type="InterPro" id="IPR007492">
    <property type="entry name" value="LytTR_DNA-bd_dom"/>
</dbReference>
<protein>
    <recommendedName>
        <fullName evidence="2">HTH LytTR-type domain-containing protein</fullName>
    </recommendedName>
</protein>
<feature type="domain" description="HTH LytTR-type" evidence="2">
    <location>
        <begin position="164"/>
        <end position="273"/>
    </location>
</feature>
<dbReference type="Proteomes" id="UP000219559">
    <property type="component" value="Unassembled WGS sequence"/>
</dbReference>
<dbReference type="OrthoDB" id="1118393at2"/>
<organism evidence="3 4">
    <name type="scientific">Sediminicola luteus</name>
    <dbReference type="NCBI Taxonomy" id="319238"/>
    <lineage>
        <taxon>Bacteria</taxon>
        <taxon>Pseudomonadati</taxon>
        <taxon>Bacteroidota</taxon>
        <taxon>Flavobacteriia</taxon>
        <taxon>Flavobacteriales</taxon>
        <taxon>Flavobacteriaceae</taxon>
        <taxon>Sediminicola</taxon>
    </lineage>
</organism>
<evidence type="ECO:0000313" key="4">
    <source>
        <dbReference type="Proteomes" id="UP000219559"/>
    </source>
</evidence>
<dbReference type="PROSITE" id="PS50930">
    <property type="entry name" value="HTH_LYTTR"/>
    <property type="match status" value="1"/>
</dbReference>
<dbReference type="GO" id="GO:0003677">
    <property type="term" value="F:DNA binding"/>
    <property type="evidence" value="ECO:0007669"/>
    <property type="project" value="InterPro"/>
</dbReference>
<feature type="transmembrane region" description="Helical" evidence="1">
    <location>
        <begin position="53"/>
        <end position="76"/>
    </location>
</feature>
<sequence length="275" mass="31768">MGITSYLNFFKRKTPPHYMLMHPLKGALGFGLLSVLFVAIYKPLFFNTSEKFGYYPVLAMYVLGSVLALIPFLFLLRKYLREYNLGNALLFMVLVLSFGGVVGYFLGFALEAHPNSRWHWATFFDSMGNTYLGGSLPVLILWWYGHFKFSKEAGTPTKNQSIRIRSELKKEFLDIDPENLIYLEAEGNYVKLFYDSGQEVTHKLLRSSMNKMEAQLKNFPFIYRSHRSYMVNLYKIEAKSGNSMGYRLRLTNIDAQIPVSRNKTTEFDTVLEKLG</sequence>
<comment type="caution">
    <text evidence="3">The sequence shown here is derived from an EMBL/GenBank/DDBJ whole genome shotgun (WGS) entry which is preliminary data.</text>
</comment>
<keyword evidence="1" id="KW-1133">Transmembrane helix</keyword>
<evidence type="ECO:0000259" key="2">
    <source>
        <dbReference type="PROSITE" id="PS50930"/>
    </source>
</evidence>
<dbReference type="PANTHER" id="PTHR37299">
    <property type="entry name" value="TRANSCRIPTIONAL REGULATOR-RELATED"/>
    <property type="match status" value="1"/>
</dbReference>
<feature type="transmembrane region" description="Helical" evidence="1">
    <location>
        <begin position="20"/>
        <end position="41"/>
    </location>
</feature>
<dbReference type="AlphaFoldDB" id="A0A2A4G4P9"/>
<evidence type="ECO:0000256" key="1">
    <source>
        <dbReference type="SAM" id="Phobius"/>
    </source>
</evidence>
<accession>A0A2A4G4P9</accession>